<dbReference type="EMBL" id="CP108482">
    <property type="protein sequence ID" value="WUS54241.1"/>
    <property type="molecule type" value="Genomic_DNA"/>
</dbReference>
<accession>A0ABZ1W088</accession>
<protein>
    <recommendedName>
        <fullName evidence="3">Antitoxin</fullName>
    </recommendedName>
</protein>
<evidence type="ECO:0000313" key="2">
    <source>
        <dbReference type="Proteomes" id="UP001432014"/>
    </source>
</evidence>
<reference evidence="1 2" key="1">
    <citation type="submission" date="2022-10" db="EMBL/GenBank/DDBJ databases">
        <title>The complete genomes of actinobacterial strains from the NBC collection.</title>
        <authorList>
            <person name="Joergensen T.S."/>
            <person name="Alvarez Arevalo M."/>
            <person name="Sterndorff E.B."/>
            <person name="Faurdal D."/>
            <person name="Vuksanovic O."/>
            <person name="Mourched A.-S."/>
            <person name="Charusanti P."/>
            <person name="Shaw S."/>
            <person name="Blin K."/>
            <person name="Weber T."/>
        </authorList>
    </citation>
    <scope>NUCLEOTIDE SEQUENCE [LARGE SCALE GENOMIC DNA]</scope>
    <source>
        <strain evidence="1 2">NBC_01247</strain>
    </source>
</reference>
<dbReference type="Proteomes" id="UP001432014">
    <property type="component" value="Chromosome"/>
</dbReference>
<sequence>MSTLVELPEQLESAVRAAAAEAGLSVSDYVARVLTADQAAAAGSPAERAARADALAAAAYRHWVAGGGSQAGSMSMDEVFGR</sequence>
<name>A0ABZ1W088_9ACTN</name>
<evidence type="ECO:0008006" key="3">
    <source>
        <dbReference type="Google" id="ProtNLM"/>
    </source>
</evidence>
<organism evidence="1 2">
    <name type="scientific">Kitasatospora herbaricolor</name>
    <dbReference type="NCBI Taxonomy" id="68217"/>
    <lineage>
        <taxon>Bacteria</taxon>
        <taxon>Bacillati</taxon>
        <taxon>Actinomycetota</taxon>
        <taxon>Actinomycetes</taxon>
        <taxon>Kitasatosporales</taxon>
        <taxon>Streptomycetaceae</taxon>
        <taxon>Kitasatospora</taxon>
    </lineage>
</organism>
<keyword evidence="2" id="KW-1185">Reference proteome</keyword>
<proteinExistence type="predicted"/>
<dbReference type="RefSeq" id="WP_073926761.1">
    <property type="nucleotide sequence ID" value="NZ_CP108460.1"/>
</dbReference>
<evidence type="ECO:0000313" key="1">
    <source>
        <dbReference type="EMBL" id="WUS54241.1"/>
    </source>
</evidence>
<gene>
    <name evidence="1" type="ORF">OG469_01210</name>
</gene>